<evidence type="ECO:0000256" key="4">
    <source>
        <dbReference type="ARBA" id="ARBA00022833"/>
    </source>
</evidence>
<dbReference type="GO" id="GO:0005634">
    <property type="term" value="C:nucleus"/>
    <property type="evidence" value="ECO:0007669"/>
    <property type="project" value="TreeGrafter"/>
</dbReference>
<comment type="caution">
    <text evidence="8">The sequence shown here is derived from an EMBL/GenBank/DDBJ whole genome shotgun (WGS) entry which is preliminary data.</text>
</comment>
<dbReference type="SUPFAM" id="SSF57667">
    <property type="entry name" value="beta-beta-alpha zinc fingers"/>
    <property type="match status" value="1"/>
</dbReference>
<evidence type="ECO:0000256" key="5">
    <source>
        <dbReference type="PROSITE-ProRule" id="PRU00042"/>
    </source>
</evidence>
<reference evidence="8" key="1">
    <citation type="journal article" date="2023" name="G3 (Bethesda)">
        <title>A reference genome for the long-term kleptoplast-retaining sea slug Elysia crispata morphotype clarki.</title>
        <authorList>
            <person name="Eastman K.E."/>
            <person name="Pendleton A.L."/>
            <person name="Shaikh M.A."/>
            <person name="Suttiyut T."/>
            <person name="Ogas R."/>
            <person name="Tomko P."/>
            <person name="Gavelis G."/>
            <person name="Widhalm J.R."/>
            <person name="Wisecaver J.H."/>
        </authorList>
    </citation>
    <scope>NUCLEOTIDE SEQUENCE</scope>
    <source>
        <strain evidence="8">ECLA1</strain>
    </source>
</reference>
<feature type="domain" description="C2H2-type" evidence="7">
    <location>
        <begin position="1203"/>
        <end position="1231"/>
    </location>
</feature>
<proteinExistence type="predicted"/>
<name>A0AAE1B9X1_9GAST</name>
<keyword evidence="9" id="KW-1185">Reference proteome</keyword>
<feature type="domain" description="C2H2-type" evidence="7">
    <location>
        <begin position="881"/>
        <end position="909"/>
    </location>
</feature>
<dbReference type="PANTHER" id="PTHR24409:SF295">
    <property type="entry name" value="AZ2-RELATED"/>
    <property type="match status" value="1"/>
</dbReference>
<feature type="region of interest" description="Disordered" evidence="6">
    <location>
        <begin position="399"/>
        <end position="422"/>
    </location>
</feature>
<dbReference type="InterPro" id="IPR013087">
    <property type="entry name" value="Znf_C2H2_type"/>
</dbReference>
<evidence type="ECO:0000256" key="2">
    <source>
        <dbReference type="ARBA" id="ARBA00022737"/>
    </source>
</evidence>
<evidence type="ECO:0000259" key="7">
    <source>
        <dbReference type="PROSITE" id="PS50157"/>
    </source>
</evidence>
<evidence type="ECO:0000313" key="8">
    <source>
        <dbReference type="EMBL" id="KAK3802203.1"/>
    </source>
</evidence>
<feature type="compositionally biased region" description="Polar residues" evidence="6">
    <location>
        <begin position="1011"/>
        <end position="1027"/>
    </location>
</feature>
<keyword evidence="2" id="KW-0677">Repeat</keyword>
<feature type="region of interest" description="Disordered" evidence="6">
    <location>
        <begin position="442"/>
        <end position="472"/>
    </location>
</feature>
<dbReference type="GO" id="GO:0008270">
    <property type="term" value="F:zinc ion binding"/>
    <property type="evidence" value="ECO:0007669"/>
    <property type="project" value="UniProtKB-KW"/>
</dbReference>
<keyword evidence="1" id="KW-0479">Metal-binding</keyword>
<feature type="compositionally biased region" description="Basic and acidic residues" evidence="6">
    <location>
        <begin position="448"/>
        <end position="468"/>
    </location>
</feature>
<feature type="compositionally biased region" description="Low complexity" evidence="6">
    <location>
        <begin position="992"/>
        <end position="1001"/>
    </location>
</feature>
<feature type="region of interest" description="Disordered" evidence="6">
    <location>
        <begin position="982"/>
        <end position="1027"/>
    </location>
</feature>
<dbReference type="PROSITE" id="PS50157">
    <property type="entry name" value="ZINC_FINGER_C2H2_2"/>
    <property type="match status" value="5"/>
</dbReference>
<protein>
    <recommendedName>
        <fullName evidence="7">C2H2-type domain-containing protein</fullName>
    </recommendedName>
</protein>
<evidence type="ECO:0000256" key="1">
    <source>
        <dbReference type="ARBA" id="ARBA00022723"/>
    </source>
</evidence>
<dbReference type="PROSITE" id="PS00028">
    <property type="entry name" value="ZINC_FINGER_C2H2_1"/>
    <property type="match status" value="4"/>
</dbReference>
<dbReference type="Proteomes" id="UP001283361">
    <property type="component" value="Unassembled WGS sequence"/>
</dbReference>
<feature type="domain" description="C2H2-type" evidence="7">
    <location>
        <begin position="82"/>
        <end position="104"/>
    </location>
</feature>
<dbReference type="PANTHER" id="PTHR24409">
    <property type="entry name" value="ZINC FINGER PROTEIN 142"/>
    <property type="match status" value="1"/>
</dbReference>
<dbReference type="InterPro" id="IPR036236">
    <property type="entry name" value="Znf_C2H2_sf"/>
</dbReference>
<evidence type="ECO:0000256" key="3">
    <source>
        <dbReference type="ARBA" id="ARBA00022771"/>
    </source>
</evidence>
<feature type="domain" description="C2H2-type" evidence="7">
    <location>
        <begin position="1433"/>
        <end position="1461"/>
    </location>
</feature>
<organism evidence="8 9">
    <name type="scientific">Elysia crispata</name>
    <name type="common">lettuce slug</name>
    <dbReference type="NCBI Taxonomy" id="231223"/>
    <lineage>
        <taxon>Eukaryota</taxon>
        <taxon>Metazoa</taxon>
        <taxon>Spiralia</taxon>
        <taxon>Lophotrochozoa</taxon>
        <taxon>Mollusca</taxon>
        <taxon>Gastropoda</taxon>
        <taxon>Heterobranchia</taxon>
        <taxon>Euthyneura</taxon>
        <taxon>Panpulmonata</taxon>
        <taxon>Sacoglossa</taxon>
        <taxon>Placobranchoidea</taxon>
        <taxon>Plakobranchidae</taxon>
        <taxon>Elysia</taxon>
    </lineage>
</organism>
<accession>A0AAE1B9X1</accession>
<evidence type="ECO:0000256" key="6">
    <source>
        <dbReference type="SAM" id="MobiDB-lite"/>
    </source>
</evidence>
<sequence>MTNTTNNLSKSTWDKLGVKTCEKCNLKTSDIGLFQAHACRRPTAVISYNLVTSLFCCSLCHIELAESAFEEHLELHLVMKPYSCYYCNEQFGTREEVYVHVKKHIDGATWQIGAETCILRVSKNTKNIMMMAKNKGTCFFRPKNTNFVSTPFGVVAQGICNATSTLTSAFPKIAPKPCFSVSYSLSKNLQQPMSTLKPGITSSPALLPSVASCPQAHCPTITPCGSTNSELATDGHHIVMHQEQTNSSNGISSMEQYSPALKHPADFLSEIPKIKAEVIFEPLIKTEEKSLAMSGMKGKFKPFSDVDNFLVLMKGNFFCLNCQQQWRHTGLLDFIKHIWLFHLHEDNSLGVSNAKFTLDSEELQSILKTLQERTNDLELSSKISHYIICKQEENGFNDPEFAIPTDASHPPKSPSNLTGTGNSRTYLKDVKVNIESHSKLHCSSVTNNKEDSPIFSDKLNEKEKENESSPRAMKSSYAAFHSTNTTTAISNCQDFYSPEKIGSIQDVSSGLKSKACKGSDMSSSRNLVEISCKEPNLEKSEDLRSVDSKCGNTQNKMHFRGNSSEYKHQLSSFYQCGFFDCVFSSHLPVDLLIHNENTHPMENEIPCVYCGKLHKTASGLLDHLNSHVGQNVIHSCSLIYNSKAEFIVDHRKRDKIFHLLKTVSERKKVDFQWEENGIQYRCNSCCSDFSSLDHLRLHLNKSVLKVVACKYCRGQFLDTESWHEHMSRDHQCEVKRYNINEKLLCMDRKLNAVTYKTLFSQRKAFRTRLYQQKSDKCDTDLTEQSENQIVENKKPTTFNEMEELSMPIYFKCSKCPTEKFSSYLSAKKHKKTHSDNEAVIRRYANYKFDPSKQYKCNYCDYICAGNKTQMLRHLRSSHKYFVCGHCGHDYAILQFLENHLKYSHQGEDKKIKERYPFLRTAFKILDSGYSNAKTTIAETGAQIVEDHENYSKEQSCSRKRHSRTELTGQFNMKRKFYENVSASHRSHDEEVGSGSVSTVDVSQEHEPLSHGSGTQLSETQQNNSICSTRNPMRDSVKWCDFTGDVSSSEPFRSECSYQLELDVSVTESAVLNSNKNTSARIARKPLENEKSEHILKETRVRSLNSPSSNEPMKICVAPYIEKLKDPSIEISTGSFVLPIQKYHVEANKDSNGESCESQINLFGTHVVPVTTHCSSLNMEKRAPVAEEESTVINKGMNASDFPFQCNSCKVYMKSIEYILDHIRWLHSNDQNNILVYDRRSRIAFTKDGLVKGSGNIKVDAEFLKQKYLCTVCNFRGTYRCHVLAHAKLEHPGKDTEKCVLTLHLTTSPPKADNENTESESKALSTVRCLPESEDERKKETPVINGLFVQCPEDLIQLQPVPSTSLRYRCHLCPEVLCNEFYFKLHLARHEGFACTSVLSSLSGLLLCSVCGYIAGSSNDLAQHTDKHLTERRYACSLCDADDHKKPSLLTHIRRYHSGAQDVQVIDRKARGFVEVRPKIVDIDPSLVVEDIFNIPSRHLNKRLRQSGVRGLLIDSSAEIKKSFFDSNNKQFFNIQYI</sequence>
<gene>
    <name evidence="8" type="ORF">RRG08_004493</name>
</gene>
<dbReference type="GO" id="GO:0000977">
    <property type="term" value="F:RNA polymerase II transcription regulatory region sequence-specific DNA binding"/>
    <property type="evidence" value="ECO:0007669"/>
    <property type="project" value="TreeGrafter"/>
</dbReference>
<dbReference type="GO" id="GO:0000981">
    <property type="term" value="F:DNA-binding transcription factor activity, RNA polymerase II-specific"/>
    <property type="evidence" value="ECO:0007669"/>
    <property type="project" value="TreeGrafter"/>
</dbReference>
<feature type="domain" description="C2H2-type" evidence="7">
    <location>
        <begin position="605"/>
        <end position="632"/>
    </location>
</feature>
<dbReference type="SMART" id="SM00355">
    <property type="entry name" value="ZnF_C2H2"/>
    <property type="match status" value="14"/>
</dbReference>
<evidence type="ECO:0000313" key="9">
    <source>
        <dbReference type="Proteomes" id="UP001283361"/>
    </source>
</evidence>
<dbReference type="Gene3D" id="3.30.160.60">
    <property type="entry name" value="Classic Zinc Finger"/>
    <property type="match status" value="3"/>
</dbReference>
<dbReference type="EMBL" id="JAWDGP010000260">
    <property type="protein sequence ID" value="KAK3802203.1"/>
    <property type="molecule type" value="Genomic_DNA"/>
</dbReference>
<keyword evidence="3 5" id="KW-0863">Zinc-finger</keyword>
<keyword evidence="4" id="KW-0862">Zinc</keyword>